<reference evidence="2 3" key="3">
    <citation type="journal article" date="2017" name="Mol. Plant Pathol.">
        <title>A gapless genome sequence of the fungus Botrytis cinerea.</title>
        <authorList>
            <person name="Van Kan J.A."/>
            <person name="Stassen J.H."/>
            <person name="Mosbach A."/>
            <person name="Van Der Lee T.A."/>
            <person name="Faino L."/>
            <person name="Farmer A.D."/>
            <person name="Papasotiriou D.G."/>
            <person name="Zhou S."/>
            <person name="Seidl M.F."/>
            <person name="Cottam E."/>
            <person name="Edel D."/>
            <person name="Hahn M."/>
            <person name="Schwartz D.C."/>
            <person name="Dietrich R.A."/>
            <person name="Widdison S."/>
            <person name="Scalliet G."/>
        </authorList>
    </citation>
    <scope>NUCLEOTIDE SEQUENCE [LARGE SCALE GENOMIC DNA]</scope>
    <source>
        <strain evidence="2 3">B05.10</strain>
    </source>
</reference>
<dbReference type="KEGG" id="bfu:BCIN_03g06630"/>
<evidence type="ECO:0000256" key="1">
    <source>
        <dbReference type="SAM" id="MobiDB-lite"/>
    </source>
</evidence>
<reference evidence="2 3" key="2">
    <citation type="journal article" date="2012" name="Eukaryot. Cell">
        <title>Genome update of Botrytis cinerea strains B05.10 and T4.</title>
        <authorList>
            <person name="Staats M."/>
            <person name="van Kan J.A."/>
        </authorList>
    </citation>
    <scope>NUCLEOTIDE SEQUENCE [LARGE SCALE GENOMIC DNA]</scope>
    <source>
        <strain evidence="2 3">B05.10</strain>
    </source>
</reference>
<dbReference type="RefSeq" id="XP_001555464.1">
    <property type="nucleotide sequence ID" value="XM_001555414.2"/>
</dbReference>
<keyword evidence="3" id="KW-1185">Reference proteome</keyword>
<proteinExistence type="predicted"/>
<dbReference type="EMBL" id="CP009807">
    <property type="protein sequence ID" value="ATZ48442.1"/>
    <property type="molecule type" value="Genomic_DNA"/>
</dbReference>
<dbReference type="VEuPathDB" id="FungiDB:Bcin03g06630"/>
<dbReference type="AlphaFoldDB" id="A0A384JD86"/>
<gene>
    <name evidence="2" type="ORF">BCIN_03g06630</name>
</gene>
<feature type="region of interest" description="Disordered" evidence="1">
    <location>
        <begin position="1"/>
        <end position="29"/>
    </location>
</feature>
<dbReference type="OMA" id="CACLICE"/>
<accession>A0A384JD86</accession>
<organism evidence="2 3">
    <name type="scientific">Botryotinia fuckeliana (strain B05.10)</name>
    <name type="common">Noble rot fungus</name>
    <name type="synonym">Botrytis cinerea</name>
    <dbReference type="NCBI Taxonomy" id="332648"/>
    <lineage>
        <taxon>Eukaryota</taxon>
        <taxon>Fungi</taxon>
        <taxon>Dikarya</taxon>
        <taxon>Ascomycota</taxon>
        <taxon>Pezizomycotina</taxon>
        <taxon>Leotiomycetes</taxon>
        <taxon>Helotiales</taxon>
        <taxon>Sclerotiniaceae</taxon>
        <taxon>Botrytis</taxon>
    </lineage>
</organism>
<name>A0A384JD86_BOTFB</name>
<evidence type="ECO:0000313" key="3">
    <source>
        <dbReference type="Proteomes" id="UP000001798"/>
    </source>
</evidence>
<dbReference type="Proteomes" id="UP000001798">
    <property type="component" value="Chromosome 3"/>
</dbReference>
<dbReference type="OrthoDB" id="3552189at2759"/>
<evidence type="ECO:0000313" key="2">
    <source>
        <dbReference type="EMBL" id="ATZ48442.1"/>
    </source>
</evidence>
<dbReference type="GeneID" id="5436031"/>
<protein>
    <submittedName>
        <fullName evidence="2">Uncharacterized protein</fullName>
    </submittedName>
</protein>
<sequence>MAFESQQPQAQQMEMSTTNGPITEQPRQNEGMNADVSMRGGGGCCEACLACCLLEEVCACLICEECCC</sequence>
<reference evidence="2 3" key="1">
    <citation type="journal article" date="2011" name="PLoS Genet.">
        <title>Genomic analysis of the necrotrophic fungal pathogens Sclerotinia sclerotiorum and Botrytis cinerea.</title>
        <authorList>
            <person name="Amselem J."/>
            <person name="Cuomo C.A."/>
            <person name="van Kan J.A."/>
            <person name="Viaud M."/>
            <person name="Benito E.P."/>
            <person name="Couloux A."/>
            <person name="Coutinho P.M."/>
            <person name="de Vries R.P."/>
            <person name="Dyer P.S."/>
            <person name="Fillinger S."/>
            <person name="Fournier E."/>
            <person name="Gout L."/>
            <person name="Hahn M."/>
            <person name="Kohn L."/>
            <person name="Lapalu N."/>
            <person name="Plummer K.M."/>
            <person name="Pradier J.M."/>
            <person name="Quevillon E."/>
            <person name="Sharon A."/>
            <person name="Simon A."/>
            <person name="ten Have A."/>
            <person name="Tudzynski B."/>
            <person name="Tudzynski P."/>
            <person name="Wincker P."/>
            <person name="Andrew M."/>
            <person name="Anthouard V."/>
            <person name="Beever R.E."/>
            <person name="Beffa R."/>
            <person name="Benoit I."/>
            <person name="Bouzid O."/>
            <person name="Brault B."/>
            <person name="Chen Z."/>
            <person name="Choquer M."/>
            <person name="Collemare J."/>
            <person name="Cotton P."/>
            <person name="Danchin E.G."/>
            <person name="Da Silva C."/>
            <person name="Gautier A."/>
            <person name="Giraud C."/>
            <person name="Giraud T."/>
            <person name="Gonzalez C."/>
            <person name="Grossetete S."/>
            <person name="Guldener U."/>
            <person name="Henrissat B."/>
            <person name="Howlett B.J."/>
            <person name="Kodira C."/>
            <person name="Kretschmer M."/>
            <person name="Lappartient A."/>
            <person name="Leroch M."/>
            <person name="Levis C."/>
            <person name="Mauceli E."/>
            <person name="Neuveglise C."/>
            <person name="Oeser B."/>
            <person name="Pearson M."/>
            <person name="Poulain J."/>
            <person name="Poussereau N."/>
            <person name="Quesneville H."/>
            <person name="Rascle C."/>
            <person name="Schumacher J."/>
            <person name="Segurens B."/>
            <person name="Sexton A."/>
            <person name="Silva E."/>
            <person name="Sirven C."/>
            <person name="Soanes D.M."/>
            <person name="Talbot N.J."/>
            <person name="Templeton M."/>
            <person name="Yandava C."/>
            <person name="Yarden O."/>
            <person name="Zeng Q."/>
            <person name="Rollins J.A."/>
            <person name="Lebrun M.H."/>
            <person name="Dickman M."/>
        </authorList>
    </citation>
    <scope>NUCLEOTIDE SEQUENCE [LARGE SCALE GENOMIC DNA]</scope>
    <source>
        <strain evidence="2 3">B05.10</strain>
    </source>
</reference>